<feature type="region of interest" description="Disordered" evidence="1">
    <location>
        <begin position="1"/>
        <end position="25"/>
    </location>
</feature>
<dbReference type="InterPro" id="IPR029064">
    <property type="entry name" value="Ribosomal_eL30-like_sf"/>
</dbReference>
<protein>
    <submittedName>
        <fullName evidence="2">YueI family protein</fullName>
    </submittedName>
</protein>
<proteinExistence type="predicted"/>
<organism evidence="2 3">
    <name type="scientific">Nicoliella lavandulae</name>
    <dbReference type="NCBI Taxonomy" id="3082954"/>
    <lineage>
        <taxon>Bacteria</taxon>
        <taxon>Bacillati</taxon>
        <taxon>Bacillota</taxon>
        <taxon>Bacilli</taxon>
        <taxon>Lactobacillales</taxon>
        <taxon>Lactobacillaceae</taxon>
        <taxon>Nicoliella</taxon>
    </lineage>
</organism>
<evidence type="ECO:0000313" key="2">
    <source>
        <dbReference type="EMBL" id="MEJ6400385.1"/>
    </source>
</evidence>
<dbReference type="Pfam" id="PF07997">
    <property type="entry name" value="DUF1694"/>
    <property type="match status" value="1"/>
</dbReference>
<dbReference type="PIRSF" id="PIRSF034303">
    <property type="entry name" value="DUF1694"/>
    <property type="match status" value="1"/>
</dbReference>
<dbReference type="SUPFAM" id="SSF160515">
    <property type="entry name" value="YueI-like"/>
    <property type="match status" value="1"/>
</dbReference>
<feature type="compositionally biased region" description="Polar residues" evidence="1">
    <location>
        <begin position="1"/>
        <end position="17"/>
    </location>
</feature>
<dbReference type="EMBL" id="JAWMWH010000001">
    <property type="protein sequence ID" value="MEJ6400385.1"/>
    <property type="molecule type" value="Genomic_DNA"/>
</dbReference>
<dbReference type="RefSeq" id="WP_339960196.1">
    <property type="nucleotide sequence ID" value="NZ_JAWMWH010000001.1"/>
</dbReference>
<evidence type="ECO:0000256" key="1">
    <source>
        <dbReference type="SAM" id="MobiDB-lite"/>
    </source>
</evidence>
<comment type="caution">
    <text evidence="2">The sequence shown here is derived from an EMBL/GenBank/DDBJ whole genome shotgun (WGS) entry which is preliminary data.</text>
</comment>
<dbReference type="Gene3D" id="3.30.1330.30">
    <property type="match status" value="1"/>
</dbReference>
<dbReference type="Proteomes" id="UP001370590">
    <property type="component" value="Unassembled WGS sequence"/>
</dbReference>
<gene>
    <name evidence="2" type="ORF">R4146_04270</name>
</gene>
<accession>A0ABU8SKF4</accession>
<sequence length="155" mass="17677">MPDNNSVNNRLEQSSYGTPKINPDEQRKYLGTFRERVSLAIMIKDLDSSQAQTAFQEDAKAHPDFQLIVNGQLDQSQTGPYIKIASQNNIKFTIRNDSFYFNQPDSYGVVFAAPTAINEGQIEVHQKYPQLFDQSSQPTEAKPQSFMDKLKHLFK</sequence>
<keyword evidence="3" id="KW-1185">Reference proteome</keyword>
<dbReference type="InterPro" id="IPR012543">
    <property type="entry name" value="DUF1694"/>
</dbReference>
<name>A0ABU8SKF4_9LACO</name>
<reference evidence="2 3" key="1">
    <citation type="submission" date="2023-10" db="EMBL/GenBank/DDBJ databases">
        <title>Nicoliella lavandulae sp. nov. isolated from Lavandula angustifolia flowers.</title>
        <authorList>
            <person name="Alcantara C."/>
            <person name="Zuniga M."/>
            <person name="Landete J.M."/>
            <person name="Monedero V."/>
        </authorList>
    </citation>
    <scope>NUCLEOTIDE SEQUENCE [LARGE SCALE GENOMIC DNA]</scope>
    <source>
        <strain evidence="2 3">Es01</strain>
    </source>
</reference>
<evidence type="ECO:0000313" key="3">
    <source>
        <dbReference type="Proteomes" id="UP001370590"/>
    </source>
</evidence>